<organism evidence="1">
    <name type="scientific">Rhizophora mucronata</name>
    <name type="common">Asiatic mangrove</name>
    <dbReference type="NCBI Taxonomy" id="61149"/>
    <lineage>
        <taxon>Eukaryota</taxon>
        <taxon>Viridiplantae</taxon>
        <taxon>Streptophyta</taxon>
        <taxon>Embryophyta</taxon>
        <taxon>Tracheophyta</taxon>
        <taxon>Spermatophyta</taxon>
        <taxon>Magnoliopsida</taxon>
        <taxon>eudicotyledons</taxon>
        <taxon>Gunneridae</taxon>
        <taxon>Pentapetalae</taxon>
        <taxon>rosids</taxon>
        <taxon>fabids</taxon>
        <taxon>Malpighiales</taxon>
        <taxon>Rhizophoraceae</taxon>
        <taxon>Rhizophora</taxon>
    </lineage>
</organism>
<dbReference type="EMBL" id="GGEC01069870">
    <property type="protein sequence ID" value="MBX50354.1"/>
    <property type="molecule type" value="Transcribed_RNA"/>
</dbReference>
<dbReference type="AlphaFoldDB" id="A0A2P2P6H8"/>
<reference evidence="1" key="1">
    <citation type="submission" date="2018-02" db="EMBL/GenBank/DDBJ databases">
        <title>Rhizophora mucronata_Transcriptome.</title>
        <authorList>
            <person name="Meera S.P."/>
            <person name="Sreeshan A."/>
            <person name="Augustine A."/>
        </authorList>
    </citation>
    <scope>NUCLEOTIDE SEQUENCE</scope>
    <source>
        <tissue evidence="1">Leaf</tissue>
    </source>
</reference>
<accession>A0A2P2P6H8</accession>
<name>A0A2P2P6H8_RHIMU</name>
<proteinExistence type="predicted"/>
<protein>
    <submittedName>
        <fullName evidence="1">Uncharacterized protein</fullName>
    </submittedName>
</protein>
<evidence type="ECO:0000313" key="1">
    <source>
        <dbReference type="EMBL" id="MBX50354.1"/>
    </source>
</evidence>
<sequence length="24" mass="2738">MFTIELVCFSPQGLCACKVQYFPI</sequence>